<dbReference type="OMA" id="PDMRWVS"/>
<organism evidence="3 4">
    <name type="scientific">Amborella trichopoda</name>
    <dbReference type="NCBI Taxonomy" id="13333"/>
    <lineage>
        <taxon>Eukaryota</taxon>
        <taxon>Viridiplantae</taxon>
        <taxon>Streptophyta</taxon>
        <taxon>Embryophyta</taxon>
        <taxon>Tracheophyta</taxon>
        <taxon>Spermatophyta</taxon>
        <taxon>Magnoliopsida</taxon>
        <taxon>Amborellales</taxon>
        <taxon>Amborellaceae</taxon>
        <taxon>Amborella</taxon>
    </lineage>
</organism>
<accession>W1PN31</accession>
<dbReference type="Gramene" id="ERN11437">
    <property type="protein sequence ID" value="ERN11437"/>
    <property type="gene ID" value="AMTR_s00022p00058190"/>
</dbReference>
<dbReference type="GO" id="GO:0005524">
    <property type="term" value="F:ATP binding"/>
    <property type="evidence" value="ECO:0007669"/>
    <property type="project" value="InterPro"/>
</dbReference>
<sequence>MCGQKLEKVQSPIPLRPNPSSRSPKFRVSTSKSTDLSSGTNISNFSKESQITSASSTSLSSLRASLPQRPILFSLSEISRATNNFRSQKLGGRSSMAWKCALREKQVAVLQRNVTYPIEFQSVLSDLCSIHHKEVIKLIGGCLEGETIFLVYEFEDGLSLSDCLRGSKIPGFTVLSSWVSRIQIALDVAKALEYMHHDIPLVYVHKYLKGSSIIVFEPEYRAKVANFGASILTGEFPMKFEEHSGSKSEIMEENSVEFGGRVRRYGSRKIVGTQGYMAPEYVSDGVITQKSDVFSFGVVVLEILSGEEPVKYVHDKENNEFKKVSLIENVGSILAEPLRLRTWVDSRLKDSYPVECAERVIQIAASCVDLDPKKRPDMRWVSVEMSRVLMKSEKWAQNLRGRKGVTVTFEAR</sequence>
<dbReference type="PANTHER" id="PTHR46863:SF1">
    <property type="entry name" value="PROTEIN KINASE SUPERFAMILY PROTEIN"/>
    <property type="match status" value="1"/>
</dbReference>
<dbReference type="AlphaFoldDB" id="W1PN31"/>
<gene>
    <name evidence="3" type="ORF">AMTR_s00022p00058190</name>
</gene>
<name>W1PN31_AMBTC</name>
<dbReference type="Proteomes" id="UP000017836">
    <property type="component" value="Unassembled WGS sequence"/>
</dbReference>
<protein>
    <recommendedName>
        <fullName evidence="2">Protein kinase domain-containing protein</fullName>
    </recommendedName>
</protein>
<dbReference type="PROSITE" id="PS50011">
    <property type="entry name" value="PROTEIN_KINASE_DOM"/>
    <property type="match status" value="1"/>
</dbReference>
<evidence type="ECO:0000256" key="1">
    <source>
        <dbReference type="SAM" id="MobiDB-lite"/>
    </source>
</evidence>
<evidence type="ECO:0000313" key="4">
    <source>
        <dbReference type="Proteomes" id="UP000017836"/>
    </source>
</evidence>
<feature type="domain" description="Protein kinase" evidence="2">
    <location>
        <begin position="85"/>
        <end position="389"/>
    </location>
</feature>
<dbReference type="KEGG" id="atr:18439631"/>
<dbReference type="InterPro" id="IPR011009">
    <property type="entry name" value="Kinase-like_dom_sf"/>
</dbReference>
<dbReference type="eggNOG" id="KOG1187">
    <property type="taxonomic scope" value="Eukaryota"/>
</dbReference>
<dbReference type="Gene3D" id="3.30.200.20">
    <property type="entry name" value="Phosphorylase Kinase, domain 1"/>
    <property type="match status" value="1"/>
</dbReference>
<dbReference type="InterPro" id="IPR000719">
    <property type="entry name" value="Prot_kinase_dom"/>
</dbReference>
<dbReference type="EMBL" id="KI392687">
    <property type="protein sequence ID" value="ERN11437.1"/>
    <property type="molecule type" value="Genomic_DNA"/>
</dbReference>
<reference evidence="4" key="1">
    <citation type="journal article" date="2013" name="Science">
        <title>The Amborella genome and the evolution of flowering plants.</title>
        <authorList>
            <consortium name="Amborella Genome Project"/>
        </authorList>
    </citation>
    <scope>NUCLEOTIDE SEQUENCE [LARGE SCALE GENOMIC DNA]</scope>
</reference>
<dbReference type="HOGENOM" id="CLU_000288_21_1_1"/>
<dbReference type="Pfam" id="PF00069">
    <property type="entry name" value="Pkinase"/>
    <property type="match status" value="1"/>
</dbReference>
<dbReference type="PANTHER" id="PTHR46863">
    <property type="entry name" value="OS09G0572100 PROTEIN"/>
    <property type="match status" value="1"/>
</dbReference>
<dbReference type="OrthoDB" id="4062651at2759"/>
<feature type="region of interest" description="Disordered" evidence="1">
    <location>
        <begin position="1"/>
        <end position="41"/>
    </location>
</feature>
<dbReference type="Gene3D" id="1.10.510.10">
    <property type="entry name" value="Transferase(Phosphotransferase) domain 1"/>
    <property type="match status" value="1"/>
</dbReference>
<evidence type="ECO:0000259" key="2">
    <source>
        <dbReference type="PROSITE" id="PS50011"/>
    </source>
</evidence>
<evidence type="ECO:0000313" key="3">
    <source>
        <dbReference type="EMBL" id="ERN11437.1"/>
    </source>
</evidence>
<proteinExistence type="predicted"/>
<feature type="compositionally biased region" description="Polar residues" evidence="1">
    <location>
        <begin position="18"/>
        <end position="41"/>
    </location>
</feature>
<dbReference type="GO" id="GO:0004672">
    <property type="term" value="F:protein kinase activity"/>
    <property type="evidence" value="ECO:0007669"/>
    <property type="project" value="InterPro"/>
</dbReference>
<dbReference type="SUPFAM" id="SSF56112">
    <property type="entry name" value="Protein kinase-like (PK-like)"/>
    <property type="match status" value="1"/>
</dbReference>
<keyword evidence="4" id="KW-1185">Reference proteome</keyword>